<evidence type="ECO:0000256" key="1">
    <source>
        <dbReference type="RuleBase" id="RU003494"/>
    </source>
</evidence>
<keyword evidence="5" id="KW-1185">Reference proteome</keyword>
<proteinExistence type="inferred from homology"/>
<dbReference type="Proteomes" id="UP001321492">
    <property type="component" value="Unassembled WGS sequence"/>
</dbReference>
<gene>
    <name evidence="4" type="ORF">QNA08_15030</name>
</gene>
<comment type="caution">
    <text evidence="4">The sequence shown here is derived from an EMBL/GenBank/DDBJ whole genome shotgun (WGS) entry which is preliminary data.</text>
</comment>
<dbReference type="Pfam" id="PF00043">
    <property type="entry name" value="GST_C"/>
    <property type="match status" value="1"/>
</dbReference>
<dbReference type="SFLD" id="SFLDG00358">
    <property type="entry name" value="Main_(cytGST)"/>
    <property type="match status" value="1"/>
</dbReference>
<evidence type="ECO:0000259" key="2">
    <source>
        <dbReference type="PROSITE" id="PS50404"/>
    </source>
</evidence>
<dbReference type="SUPFAM" id="SSF47616">
    <property type="entry name" value="GST C-terminal domain-like"/>
    <property type="match status" value="1"/>
</dbReference>
<feature type="domain" description="GST N-terminal" evidence="2">
    <location>
        <begin position="1"/>
        <end position="80"/>
    </location>
</feature>
<dbReference type="Pfam" id="PF02798">
    <property type="entry name" value="GST_N"/>
    <property type="match status" value="1"/>
</dbReference>
<evidence type="ECO:0000313" key="5">
    <source>
        <dbReference type="Proteomes" id="UP001321492"/>
    </source>
</evidence>
<dbReference type="SFLD" id="SFLDG01151">
    <property type="entry name" value="Main.2:_Nu-like"/>
    <property type="match status" value="1"/>
</dbReference>
<dbReference type="CDD" id="cd03206">
    <property type="entry name" value="GST_C_7"/>
    <property type="match status" value="1"/>
</dbReference>
<comment type="similarity">
    <text evidence="1">Belongs to the GST superfamily.</text>
</comment>
<accession>A0ABT7AJK1</accession>
<dbReference type="EMBL" id="JASJEV010000010">
    <property type="protein sequence ID" value="MDJ1159548.1"/>
    <property type="molecule type" value="Genomic_DNA"/>
</dbReference>
<dbReference type="Gene3D" id="1.20.1050.10">
    <property type="match status" value="1"/>
</dbReference>
<dbReference type="CDD" id="cd03056">
    <property type="entry name" value="GST_N_4"/>
    <property type="match status" value="1"/>
</dbReference>
<dbReference type="PROSITE" id="PS50404">
    <property type="entry name" value="GST_NTER"/>
    <property type="match status" value="1"/>
</dbReference>
<protein>
    <submittedName>
        <fullName evidence="4">Glutathione S-transferase</fullName>
    </submittedName>
</protein>
<dbReference type="InterPro" id="IPR040079">
    <property type="entry name" value="Glutathione_S-Trfase"/>
</dbReference>
<dbReference type="InterPro" id="IPR004045">
    <property type="entry name" value="Glutathione_S-Trfase_N"/>
</dbReference>
<evidence type="ECO:0000313" key="4">
    <source>
        <dbReference type="EMBL" id="MDJ1159548.1"/>
    </source>
</evidence>
<dbReference type="SFLD" id="SFLDS00019">
    <property type="entry name" value="Glutathione_Transferase_(cytos"/>
    <property type="match status" value="1"/>
</dbReference>
<dbReference type="PANTHER" id="PTHR44051">
    <property type="entry name" value="GLUTATHIONE S-TRANSFERASE-RELATED"/>
    <property type="match status" value="1"/>
</dbReference>
<dbReference type="InterPro" id="IPR036282">
    <property type="entry name" value="Glutathione-S-Trfase_C_sf"/>
</dbReference>
<reference evidence="4 5" key="1">
    <citation type="submission" date="2023-05" db="EMBL/GenBank/DDBJ databases">
        <title>Chelatococcus sp. nov., a moderately thermophilic bacterium isolated from hot spring microbial mat.</title>
        <authorList>
            <person name="Hu C.-J."/>
            <person name="Li W.-J."/>
        </authorList>
    </citation>
    <scope>NUCLEOTIDE SEQUENCE [LARGE SCALE GENOMIC DNA]</scope>
    <source>
        <strain evidence="4 5">SYSU G07232</strain>
    </source>
</reference>
<organism evidence="4 5">
    <name type="scientific">Chelatococcus albus</name>
    <dbReference type="NCBI Taxonomy" id="3047466"/>
    <lineage>
        <taxon>Bacteria</taxon>
        <taxon>Pseudomonadati</taxon>
        <taxon>Pseudomonadota</taxon>
        <taxon>Alphaproteobacteria</taxon>
        <taxon>Hyphomicrobiales</taxon>
        <taxon>Chelatococcaceae</taxon>
        <taxon>Chelatococcus</taxon>
    </lineage>
</organism>
<evidence type="ECO:0000259" key="3">
    <source>
        <dbReference type="PROSITE" id="PS50405"/>
    </source>
</evidence>
<feature type="domain" description="GST C-terminal" evidence="3">
    <location>
        <begin position="86"/>
        <end position="203"/>
    </location>
</feature>
<dbReference type="Gene3D" id="3.40.30.10">
    <property type="entry name" value="Glutaredoxin"/>
    <property type="match status" value="1"/>
</dbReference>
<dbReference type="PROSITE" id="PS50405">
    <property type="entry name" value="GST_CTER"/>
    <property type="match status" value="1"/>
</dbReference>
<dbReference type="SUPFAM" id="SSF52833">
    <property type="entry name" value="Thioredoxin-like"/>
    <property type="match status" value="1"/>
</dbReference>
<dbReference type="PANTHER" id="PTHR44051:SF2">
    <property type="entry name" value="HYPOTHETICAL GLUTATHIONE S-TRANSFERASE LIKE PROTEIN"/>
    <property type="match status" value="1"/>
</dbReference>
<dbReference type="InterPro" id="IPR010987">
    <property type="entry name" value="Glutathione-S-Trfase_C-like"/>
</dbReference>
<name>A0ABT7AJK1_9HYPH</name>
<dbReference type="InterPro" id="IPR036249">
    <property type="entry name" value="Thioredoxin-like_sf"/>
</dbReference>
<sequence length="203" mass="21869">MRLYRHALSGHAHRVELFLSLLGLPVELVDVDLARGAHKTPEFLAKSPFGQVPVIEDSEVTLADSNAILVYLATRHDASGRWLPRDPLAAARVQQWLSVAAGPLASGPAAARLVTVFGAKLDHERAKTIATQLYAVLDRHLAAEPFLAGTTPTIADVAIYFYTAHAPEGGISLEPYAPLRAWLSRVEALPGFVPMQRTPLAAA</sequence>
<dbReference type="InterPro" id="IPR004046">
    <property type="entry name" value="GST_C"/>
</dbReference>